<dbReference type="PROSITE" id="PS50011">
    <property type="entry name" value="PROTEIN_KINASE_DOM"/>
    <property type="match status" value="1"/>
</dbReference>
<evidence type="ECO:0000256" key="9">
    <source>
        <dbReference type="ARBA" id="ARBA00051693"/>
    </source>
</evidence>
<sequence length="158" mass="17600">MAEVLEHLNDKKLVHRDIKPANIMFRANGAPVLTDFGIVRMLDQPTLTQAFLNMGPGTPAYAAPEQLTNDKALIDWRTDQFDLAIVLAECLLGHHPFVEPGKTIHDAIMNVAAKQEMPIANAHRLEALGFGSLAKALKPWPIARYRRPSEFIESLKQP</sequence>
<evidence type="ECO:0000313" key="12">
    <source>
        <dbReference type="Proteomes" id="UP001180453"/>
    </source>
</evidence>
<dbReference type="PROSITE" id="PS00108">
    <property type="entry name" value="PROTEIN_KINASE_ST"/>
    <property type="match status" value="1"/>
</dbReference>
<dbReference type="InterPro" id="IPR011009">
    <property type="entry name" value="Kinase-like_dom_sf"/>
</dbReference>
<comment type="catalytic activity">
    <reaction evidence="9">
        <text>L-tyrosyl-[protein] + ATP = O-phospho-L-tyrosyl-[protein] + ADP + H(+)</text>
        <dbReference type="Rhea" id="RHEA:10596"/>
        <dbReference type="Rhea" id="RHEA-COMP:10136"/>
        <dbReference type="Rhea" id="RHEA-COMP:20101"/>
        <dbReference type="ChEBI" id="CHEBI:15378"/>
        <dbReference type="ChEBI" id="CHEBI:30616"/>
        <dbReference type="ChEBI" id="CHEBI:46858"/>
        <dbReference type="ChEBI" id="CHEBI:61978"/>
        <dbReference type="ChEBI" id="CHEBI:456216"/>
        <dbReference type="EC" id="2.7.12.2"/>
    </reaction>
</comment>
<evidence type="ECO:0000256" key="4">
    <source>
        <dbReference type="ARBA" id="ARBA00022840"/>
    </source>
</evidence>
<keyword evidence="1" id="KW-0808">Transferase</keyword>
<comment type="catalytic activity">
    <reaction evidence="7">
        <text>L-seryl-[protein] + ATP = O-phospho-L-seryl-[protein] + ADP + H(+)</text>
        <dbReference type="Rhea" id="RHEA:17989"/>
        <dbReference type="Rhea" id="RHEA-COMP:9863"/>
        <dbReference type="Rhea" id="RHEA-COMP:11604"/>
        <dbReference type="ChEBI" id="CHEBI:15378"/>
        <dbReference type="ChEBI" id="CHEBI:29999"/>
        <dbReference type="ChEBI" id="CHEBI:30616"/>
        <dbReference type="ChEBI" id="CHEBI:83421"/>
        <dbReference type="ChEBI" id="CHEBI:456216"/>
        <dbReference type="EC" id="2.7.12.2"/>
    </reaction>
</comment>
<comment type="catalytic activity">
    <reaction evidence="8">
        <text>L-threonyl-[protein] + ATP = O-phospho-L-threonyl-[protein] + ADP + H(+)</text>
        <dbReference type="Rhea" id="RHEA:46608"/>
        <dbReference type="Rhea" id="RHEA-COMP:11060"/>
        <dbReference type="Rhea" id="RHEA-COMP:11605"/>
        <dbReference type="ChEBI" id="CHEBI:15378"/>
        <dbReference type="ChEBI" id="CHEBI:30013"/>
        <dbReference type="ChEBI" id="CHEBI:30616"/>
        <dbReference type="ChEBI" id="CHEBI:61977"/>
        <dbReference type="ChEBI" id="CHEBI:456216"/>
        <dbReference type="EC" id="2.7.12.2"/>
    </reaction>
</comment>
<dbReference type="GO" id="GO:0004674">
    <property type="term" value="F:protein serine/threonine kinase activity"/>
    <property type="evidence" value="ECO:0007669"/>
    <property type="project" value="UniProtKB-KW"/>
</dbReference>
<dbReference type="InterPro" id="IPR000719">
    <property type="entry name" value="Prot_kinase_dom"/>
</dbReference>
<keyword evidence="2" id="KW-0547">Nucleotide-binding</keyword>
<dbReference type="EMBL" id="JAVDXU010000003">
    <property type="protein sequence ID" value="MDR7271421.1"/>
    <property type="molecule type" value="Genomic_DNA"/>
</dbReference>
<proteinExistence type="inferred from homology"/>
<dbReference type="EC" id="2.7.12.2" evidence="6"/>
<keyword evidence="12" id="KW-1185">Reference proteome</keyword>
<keyword evidence="4" id="KW-0067">ATP-binding</keyword>
<dbReference type="SUPFAM" id="SSF56112">
    <property type="entry name" value="Protein kinase-like (PK-like)"/>
    <property type="match status" value="1"/>
</dbReference>
<evidence type="ECO:0000256" key="8">
    <source>
        <dbReference type="ARBA" id="ARBA00049299"/>
    </source>
</evidence>
<protein>
    <recommendedName>
        <fullName evidence="6">mitogen-activated protein kinase kinase</fullName>
        <ecNumber evidence="6">2.7.12.2</ecNumber>
    </recommendedName>
</protein>
<keyword evidence="11" id="KW-0723">Serine/threonine-protein kinase</keyword>
<dbReference type="InterPro" id="IPR008271">
    <property type="entry name" value="Ser/Thr_kinase_AS"/>
</dbReference>
<dbReference type="Pfam" id="PF00069">
    <property type="entry name" value="Pkinase"/>
    <property type="match status" value="1"/>
</dbReference>
<evidence type="ECO:0000313" key="11">
    <source>
        <dbReference type="EMBL" id="MDR7271421.1"/>
    </source>
</evidence>
<dbReference type="PANTHER" id="PTHR48013">
    <property type="entry name" value="DUAL SPECIFICITY MITOGEN-ACTIVATED PROTEIN KINASE KINASE 5-RELATED"/>
    <property type="match status" value="1"/>
</dbReference>
<comment type="caution">
    <text evidence="11">The sequence shown here is derived from an EMBL/GenBank/DDBJ whole genome shotgun (WGS) entry which is preliminary data.</text>
</comment>
<evidence type="ECO:0000256" key="2">
    <source>
        <dbReference type="ARBA" id="ARBA00022741"/>
    </source>
</evidence>
<evidence type="ECO:0000259" key="10">
    <source>
        <dbReference type="PROSITE" id="PS50011"/>
    </source>
</evidence>
<comment type="similarity">
    <text evidence="5">Belongs to the protein kinase superfamily. STE Ser/Thr protein kinase family. MAP kinase kinase subfamily.</text>
</comment>
<dbReference type="Gene3D" id="1.10.510.10">
    <property type="entry name" value="Transferase(Phosphotransferase) domain 1"/>
    <property type="match status" value="1"/>
</dbReference>
<evidence type="ECO:0000256" key="6">
    <source>
        <dbReference type="ARBA" id="ARBA00038999"/>
    </source>
</evidence>
<reference evidence="11 12" key="1">
    <citation type="submission" date="2023-07" db="EMBL/GenBank/DDBJ databases">
        <title>Sorghum-associated microbial communities from plants grown in Nebraska, USA.</title>
        <authorList>
            <person name="Schachtman D."/>
        </authorList>
    </citation>
    <scope>NUCLEOTIDE SEQUENCE [LARGE SCALE GENOMIC DNA]</scope>
    <source>
        <strain evidence="11 12">BE314</strain>
    </source>
</reference>
<evidence type="ECO:0000256" key="3">
    <source>
        <dbReference type="ARBA" id="ARBA00022777"/>
    </source>
</evidence>
<evidence type="ECO:0000256" key="1">
    <source>
        <dbReference type="ARBA" id="ARBA00022679"/>
    </source>
</evidence>
<accession>A0ABU1YTY2</accession>
<evidence type="ECO:0000256" key="7">
    <source>
        <dbReference type="ARBA" id="ARBA00049014"/>
    </source>
</evidence>
<feature type="domain" description="Protein kinase" evidence="10">
    <location>
        <begin position="1"/>
        <end position="158"/>
    </location>
</feature>
<dbReference type="Proteomes" id="UP001180453">
    <property type="component" value="Unassembled WGS sequence"/>
</dbReference>
<evidence type="ECO:0000256" key="5">
    <source>
        <dbReference type="ARBA" id="ARBA00038035"/>
    </source>
</evidence>
<keyword evidence="3 11" id="KW-0418">Kinase</keyword>
<name>A0ABU1YTY2_ROSSA</name>
<gene>
    <name evidence="11" type="ORF">J2X20_004089</name>
</gene>
<organism evidence="11 12">
    <name type="scientific">Roseateles saccharophilus</name>
    <name type="common">Pseudomonas saccharophila</name>
    <dbReference type="NCBI Taxonomy" id="304"/>
    <lineage>
        <taxon>Bacteria</taxon>
        <taxon>Pseudomonadati</taxon>
        <taxon>Pseudomonadota</taxon>
        <taxon>Betaproteobacteria</taxon>
        <taxon>Burkholderiales</taxon>
        <taxon>Sphaerotilaceae</taxon>
        <taxon>Roseateles</taxon>
    </lineage>
</organism>
<dbReference type="PANTHER" id="PTHR48013:SF9">
    <property type="entry name" value="DUAL SPECIFICITY MITOGEN-ACTIVATED PROTEIN KINASE KINASE 5"/>
    <property type="match status" value="1"/>
</dbReference>